<sequence length="409" mass="43037">MNGVRIRLAAVPRPVYFYLAASFFMGLANAIFDTVFNFYLAERGLHEADAGVIYAVATGAMAVAVVPLLLLGRFVSQRHLLIGAAMLYALPFAALPFVGSVPTAAIVLSLILAGMLALLSVGNSIAGAHVSDGARTRLFSAFFICYLGAGTLGSTIVSLGTERIHTDNLTKYQILLFAALAAALVMLALRIPSAHVTAEPPKTVATGDRQPGEARNLVFIFIAAGFLGASIALVFRFANVVFSQAYGLPVSEISLILGVDKLVSIVGAIFAPLVVKRFSLRPSAAMIGVFVVIGLLLQSLVIPLTLFVVLYLARLLLNYGLMPLLDTLAVAGFARPRQLVSISLRQSSFYLGGAVAAAVYGALLDGGRWQATLWVSAACALVGSLTMTLVRDAKPAPVPVEETKSLEAA</sequence>
<feature type="transmembrane region" description="Helical" evidence="5">
    <location>
        <begin position="253"/>
        <end position="275"/>
    </location>
</feature>
<dbReference type="Gene3D" id="1.20.1250.20">
    <property type="entry name" value="MFS general substrate transporter like domains"/>
    <property type="match status" value="2"/>
</dbReference>
<feature type="transmembrane region" description="Helical" evidence="5">
    <location>
        <begin position="287"/>
        <end position="310"/>
    </location>
</feature>
<accession>A0A4D4JF12</accession>
<feature type="transmembrane region" description="Helical" evidence="5">
    <location>
        <begin position="138"/>
        <end position="160"/>
    </location>
</feature>
<feature type="transmembrane region" description="Helical" evidence="5">
    <location>
        <begin position="52"/>
        <end position="72"/>
    </location>
</feature>
<comment type="caution">
    <text evidence="7">The sequence shown here is derived from an EMBL/GenBank/DDBJ whole genome shotgun (WGS) entry which is preliminary data.</text>
</comment>
<keyword evidence="8" id="KW-1185">Reference proteome</keyword>
<evidence type="ECO:0000256" key="4">
    <source>
        <dbReference type="ARBA" id="ARBA00023136"/>
    </source>
</evidence>
<evidence type="ECO:0000256" key="5">
    <source>
        <dbReference type="SAM" id="Phobius"/>
    </source>
</evidence>
<feature type="transmembrane region" description="Helical" evidence="5">
    <location>
        <begin position="79"/>
        <end position="98"/>
    </location>
</feature>
<proteinExistence type="predicted"/>
<keyword evidence="3 5" id="KW-1133">Transmembrane helix</keyword>
<feature type="domain" description="Major facilitator superfamily (MFS) profile" evidence="6">
    <location>
        <begin position="216"/>
        <end position="409"/>
    </location>
</feature>
<gene>
    <name evidence="7" type="ORF">GTS_56350</name>
</gene>
<feature type="transmembrane region" description="Helical" evidence="5">
    <location>
        <begin position="347"/>
        <end position="363"/>
    </location>
</feature>
<keyword evidence="2 5" id="KW-0812">Transmembrane</keyword>
<evidence type="ECO:0000259" key="6">
    <source>
        <dbReference type="PROSITE" id="PS50850"/>
    </source>
</evidence>
<keyword evidence="4 5" id="KW-0472">Membrane</keyword>
<dbReference type="PROSITE" id="PS50850">
    <property type="entry name" value="MFS"/>
    <property type="match status" value="1"/>
</dbReference>
<dbReference type="InterPro" id="IPR036259">
    <property type="entry name" value="MFS_trans_sf"/>
</dbReference>
<evidence type="ECO:0000256" key="3">
    <source>
        <dbReference type="ARBA" id="ARBA00022989"/>
    </source>
</evidence>
<reference evidence="8" key="1">
    <citation type="submission" date="2019-04" db="EMBL/GenBank/DDBJ databases">
        <title>Draft genome sequence of Pseudonocardiaceae bacterium SL3-2-4.</title>
        <authorList>
            <person name="Ningsih F."/>
            <person name="Yokota A."/>
            <person name="Sakai Y."/>
            <person name="Nanatani K."/>
            <person name="Yabe S."/>
            <person name="Oetari A."/>
            <person name="Sjamsuridzal W."/>
        </authorList>
    </citation>
    <scope>NUCLEOTIDE SEQUENCE [LARGE SCALE GENOMIC DNA]</scope>
    <source>
        <strain evidence="8">SL3-2-4</strain>
    </source>
</reference>
<dbReference type="SUPFAM" id="SSF103473">
    <property type="entry name" value="MFS general substrate transporter"/>
    <property type="match status" value="1"/>
</dbReference>
<evidence type="ECO:0000313" key="7">
    <source>
        <dbReference type="EMBL" id="GDY34002.1"/>
    </source>
</evidence>
<dbReference type="GO" id="GO:0022857">
    <property type="term" value="F:transmembrane transporter activity"/>
    <property type="evidence" value="ECO:0007669"/>
    <property type="project" value="InterPro"/>
</dbReference>
<dbReference type="EMBL" id="BJFL01000078">
    <property type="protein sequence ID" value="GDY34002.1"/>
    <property type="molecule type" value="Genomic_DNA"/>
</dbReference>
<feature type="transmembrane region" description="Helical" evidence="5">
    <location>
        <begin position="369"/>
        <end position="390"/>
    </location>
</feature>
<evidence type="ECO:0000313" key="8">
    <source>
        <dbReference type="Proteomes" id="UP000298860"/>
    </source>
</evidence>
<feature type="transmembrane region" description="Helical" evidence="5">
    <location>
        <begin position="217"/>
        <end position="238"/>
    </location>
</feature>
<protein>
    <recommendedName>
        <fullName evidence="6">Major facilitator superfamily (MFS) profile domain-containing protein</fullName>
    </recommendedName>
</protein>
<evidence type="ECO:0000256" key="1">
    <source>
        <dbReference type="ARBA" id="ARBA00004651"/>
    </source>
</evidence>
<dbReference type="GO" id="GO:0005886">
    <property type="term" value="C:plasma membrane"/>
    <property type="evidence" value="ECO:0007669"/>
    <property type="project" value="UniProtKB-SubCell"/>
</dbReference>
<dbReference type="Proteomes" id="UP000298860">
    <property type="component" value="Unassembled WGS sequence"/>
</dbReference>
<dbReference type="InterPro" id="IPR020846">
    <property type="entry name" value="MFS_dom"/>
</dbReference>
<organism evidence="7 8">
    <name type="scientific">Gandjariella thermophila</name>
    <dbReference type="NCBI Taxonomy" id="1931992"/>
    <lineage>
        <taxon>Bacteria</taxon>
        <taxon>Bacillati</taxon>
        <taxon>Actinomycetota</taxon>
        <taxon>Actinomycetes</taxon>
        <taxon>Pseudonocardiales</taxon>
        <taxon>Pseudonocardiaceae</taxon>
        <taxon>Gandjariella</taxon>
    </lineage>
</organism>
<feature type="transmembrane region" description="Helical" evidence="5">
    <location>
        <begin position="104"/>
        <end position="126"/>
    </location>
</feature>
<feature type="transmembrane region" description="Helical" evidence="5">
    <location>
        <begin position="172"/>
        <end position="189"/>
    </location>
</feature>
<comment type="subcellular location">
    <subcellularLocation>
        <location evidence="1">Cell membrane</location>
        <topology evidence="1">Multi-pass membrane protein</topology>
    </subcellularLocation>
</comment>
<dbReference type="RefSeq" id="WP_225978832.1">
    <property type="nucleotide sequence ID" value="NZ_BJFL01000078.1"/>
</dbReference>
<evidence type="ECO:0000256" key="2">
    <source>
        <dbReference type="ARBA" id="ARBA00022692"/>
    </source>
</evidence>
<dbReference type="AlphaFoldDB" id="A0A4D4JF12"/>
<name>A0A4D4JF12_9PSEU</name>
<dbReference type="Pfam" id="PF07690">
    <property type="entry name" value="MFS_1"/>
    <property type="match status" value="1"/>
</dbReference>
<dbReference type="InterPro" id="IPR011701">
    <property type="entry name" value="MFS"/>
</dbReference>
<dbReference type="CDD" id="cd06174">
    <property type="entry name" value="MFS"/>
    <property type="match status" value="1"/>
</dbReference>
<feature type="transmembrane region" description="Helical" evidence="5">
    <location>
        <begin position="15"/>
        <end position="40"/>
    </location>
</feature>